<dbReference type="Gene3D" id="3.30.70.1280">
    <property type="entry name" value="SP0830-like domains"/>
    <property type="match status" value="1"/>
</dbReference>
<protein>
    <submittedName>
        <fullName evidence="1">DUF1697 domain-containing protein</fullName>
    </submittedName>
</protein>
<keyword evidence="2" id="KW-1185">Reference proteome</keyword>
<dbReference type="SUPFAM" id="SSF160379">
    <property type="entry name" value="SP0830-like"/>
    <property type="match status" value="1"/>
</dbReference>
<name>A0ABY7TN20_9SPHN</name>
<gene>
    <name evidence="1" type="ORF">PQ455_02295</name>
</gene>
<dbReference type="PANTHER" id="PTHR36439">
    <property type="entry name" value="BLL4334 PROTEIN"/>
    <property type="match status" value="1"/>
</dbReference>
<sequence>MGKATTRWIVLLRGVNVGGNRKVPMAELRAALGEAGAANARTYIASGNILFESDGDTAAAEALVESVIAARFGFPVEAVARSAEQWAGYAAQDPFPNASPKLLHLCLAKRPIAAGAVAAIEAKCADGERVARAGEALWIDYGAGVADSKLTPALLDKAAGSMVTARNRNTVLKLAAMIAQ</sequence>
<dbReference type="Pfam" id="PF08002">
    <property type="entry name" value="DUF1697"/>
    <property type="match status" value="1"/>
</dbReference>
<organism evidence="1 2">
    <name type="scientific">Sphingomonas naphthae</name>
    <dbReference type="NCBI Taxonomy" id="1813468"/>
    <lineage>
        <taxon>Bacteria</taxon>
        <taxon>Pseudomonadati</taxon>
        <taxon>Pseudomonadota</taxon>
        <taxon>Alphaproteobacteria</taxon>
        <taxon>Sphingomonadales</taxon>
        <taxon>Sphingomonadaceae</taxon>
        <taxon>Sphingomonas</taxon>
    </lineage>
</organism>
<dbReference type="EMBL" id="CP117411">
    <property type="protein sequence ID" value="WCT74082.1"/>
    <property type="molecule type" value="Genomic_DNA"/>
</dbReference>
<dbReference type="PANTHER" id="PTHR36439:SF1">
    <property type="entry name" value="DUF1697 DOMAIN-CONTAINING PROTEIN"/>
    <property type="match status" value="1"/>
</dbReference>
<reference evidence="1 2" key="1">
    <citation type="submission" date="2023-02" db="EMBL/GenBank/DDBJ databases">
        <title>Genome sequence of Sphingomonas naphthae.</title>
        <authorList>
            <person name="Kim S."/>
            <person name="Heo J."/>
            <person name="Kwon S.-W."/>
        </authorList>
    </citation>
    <scope>NUCLEOTIDE SEQUENCE [LARGE SCALE GENOMIC DNA]</scope>
    <source>
        <strain evidence="1 2">KACC 18716</strain>
    </source>
</reference>
<dbReference type="PIRSF" id="PIRSF008502">
    <property type="entry name" value="UCP008502"/>
    <property type="match status" value="1"/>
</dbReference>
<dbReference type="InterPro" id="IPR012545">
    <property type="entry name" value="DUF1697"/>
</dbReference>
<evidence type="ECO:0000313" key="2">
    <source>
        <dbReference type="Proteomes" id="UP001220395"/>
    </source>
</evidence>
<proteinExistence type="predicted"/>
<accession>A0ABY7TN20</accession>
<dbReference type="RefSeq" id="WP_273688831.1">
    <property type="nucleotide sequence ID" value="NZ_CP117411.1"/>
</dbReference>
<evidence type="ECO:0000313" key="1">
    <source>
        <dbReference type="EMBL" id="WCT74082.1"/>
    </source>
</evidence>
<dbReference type="Proteomes" id="UP001220395">
    <property type="component" value="Chromosome"/>
</dbReference>